<accession>A0A2I1GQZ4</accession>
<keyword evidence="3" id="KW-1185">Reference proteome</keyword>
<evidence type="ECO:0000313" key="2">
    <source>
        <dbReference type="EMBL" id="PKY49015.1"/>
    </source>
</evidence>
<evidence type="ECO:0000313" key="3">
    <source>
        <dbReference type="Proteomes" id="UP000234323"/>
    </source>
</evidence>
<comment type="caution">
    <text evidence="2">The sequence shown here is derived from an EMBL/GenBank/DDBJ whole genome shotgun (WGS) entry which is preliminary data.</text>
</comment>
<dbReference type="EMBL" id="LLXI01000695">
    <property type="protein sequence ID" value="PKY49015.1"/>
    <property type="molecule type" value="Genomic_DNA"/>
</dbReference>
<protein>
    <submittedName>
        <fullName evidence="2">Uncharacterized protein</fullName>
    </submittedName>
</protein>
<proteinExistence type="predicted"/>
<dbReference type="Proteomes" id="UP000234323">
    <property type="component" value="Unassembled WGS sequence"/>
</dbReference>
<reference evidence="2 3" key="1">
    <citation type="submission" date="2015-10" db="EMBL/GenBank/DDBJ databases">
        <title>Genome analyses suggest a sexual origin of heterokaryosis in a supposedly ancient asexual fungus.</title>
        <authorList>
            <person name="Ropars J."/>
            <person name="Sedzielewska K."/>
            <person name="Noel J."/>
            <person name="Charron P."/>
            <person name="Farinelli L."/>
            <person name="Marton T."/>
            <person name="Kruger M."/>
            <person name="Pelin A."/>
            <person name="Brachmann A."/>
            <person name="Corradi N."/>
        </authorList>
    </citation>
    <scope>NUCLEOTIDE SEQUENCE [LARGE SCALE GENOMIC DNA]</scope>
    <source>
        <strain evidence="2 3">A4</strain>
    </source>
</reference>
<name>A0A2I1GQZ4_9GLOM</name>
<dbReference type="OrthoDB" id="2445039at2759"/>
<dbReference type="AlphaFoldDB" id="A0A2I1GQZ4"/>
<evidence type="ECO:0000256" key="1">
    <source>
        <dbReference type="SAM" id="Coils"/>
    </source>
</evidence>
<organism evidence="2 3">
    <name type="scientific">Rhizophagus irregularis</name>
    <dbReference type="NCBI Taxonomy" id="588596"/>
    <lineage>
        <taxon>Eukaryota</taxon>
        <taxon>Fungi</taxon>
        <taxon>Fungi incertae sedis</taxon>
        <taxon>Mucoromycota</taxon>
        <taxon>Glomeromycotina</taxon>
        <taxon>Glomeromycetes</taxon>
        <taxon>Glomerales</taxon>
        <taxon>Glomeraceae</taxon>
        <taxon>Rhizophagus</taxon>
    </lineage>
</organism>
<sequence>MLILVPNPNVCKRERQENRTLTSSITLSKEVIQGVRKTLASAEKSINMLENKNQLLEDIISAKEEKFSP</sequence>
<keyword evidence="1" id="KW-0175">Coiled coil</keyword>
<gene>
    <name evidence="2" type="ORF">RhiirA4_464799</name>
</gene>
<feature type="coiled-coil region" evidence="1">
    <location>
        <begin position="32"/>
        <end position="66"/>
    </location>
</feature>